<dbReference type="Gene3D" id="3.90.190.20">
    <property type="entry name" value="Mur ligase, C-terminal domain"/>
    <property type="match status" value="1"/>
</dbReference>
<accession>A0A150H3Y5</accession>
<gene>
    <name evidence="8" type="ORF">GPECTOR_1g483</name>
</gene>
<organism evidence="8 9">
    <name type="scientific">Gonium pectorale</name>
    <name type="common">Green alga</name>
    <dbReference type="NCBI Taxonomy" id="33097"/>
    <lineage>
        <taxon>Eukaryota</taxon>
        <taxon>Viridiplantae</taxon>
        <taxon>Chlorophyta</taxon>
        <taxon>core chlorophytes</taxon>
        <taxon>Chlorophyceae</taxon>
        <taxon>CS clade</taxon>
        <taxon>Chlamydomonadales</taxon>
        <taxon>Volvocaceae</taxon>
        <taxon>Gonium</taxon>
    </lineage>
</organism>
<evidence type="ECO:0000256" key="3">
    <source>
        <dbReference type="ARBA" id="ARBA00022723"/>
    </source>
</evidence>
<dbReference type="Proteomes" id="UP000075714">
    <property type="component" value="Unassembled WGS sequence"/>
</dbReference>
<keyword evidence="5" id="KW-0067">ATP-binding</keyword>
<dbReference type="GO" id="GO:0005737">
    <property type="term" value="C:cytoplasm"/>
    <property type="evidence" value="ECO:0007669"/>
    <property type="project" value="TreeGrafter"/>
</dbReference>
<keyword evidence="3" id="KW-0479">Metal-binding</keyword>
<dbReference type="OrthoDB" id="5212574at2759"/>
<feature type="region of interest" description="Disordered" evidence="7">
    <location>
        <begin position="121"/>
        <end position="150"/>
    </location>
</feature>
<evidence type="ECO:0000313" key="8">
    <source>
        <dbReference type="EMBL" id="KXZ56538.1"/>
    </source>
</evidence>
<dbReference type="PANTHER" id="PTHR11136:SF0">
    <property type="entry name" value="DIHYDROFOLATE SYNTHETASE-RELATED"/>
    <property type="match status" value="1"/>
</dbReference>
<sequence>MTLDPSATVQAVRERLRLELLPEAGAGGGALDVTVGLVGPHQAANVATAVATARVLRAQGWQLPDEALARGLSEAALPGRFQVVKMPGPDGPWVVLDGAHTPDSAAALVAAMQAAFLARTPAPSSPTASVPGAAPPPSNAGRGPGSGPPVALLLAMAEDKEHRGVVAELRRLGPRVAVFTRVPIAGSYQRAAAPGTLAGHWQAAAMLAPPTQRPVRCRELLQASLGAAFDKALQELRALRVQRPAGPGAADPGPGVVLITGSLHAVAEAHKLPELGPLLRG</sequence>
<comment type="caution">
    <text evidence="8">The sequence shown here is derived from an EMBL/GenBank/DDBJ whole genome shotgun (WGS) entry which is preliminary data.</text>
</comment>
<dbReference type="GO" id="GO:0004326">
    <property type="term" value="F:tetrahydrofolylpolyglutamate synthase activity"/>
    <property type="evidence" value="ECO:0007669"/>
    <property type="project" value="InterPro"/>
</dbReference>
<dbReference type="GO" id="GO:0005524">
    <property type="term" value="F:ATP binding"/>
    <property type="evidence" value="ECO:0007669"/>
    <property type="project" value="UniProtKB-KW"/>
</dbReference>
<evidence type="ECO:0000313" key="9">
    <source>
        <dbReference type="Proteomes" id="UP000075714"/>
    </source>
</evidence>
<evidence type="ECO:0000256" key="1">
    <source>
        <dbReference type="ARBA" id="ARBA00008276"/>
    </source>
</evidence>
<evidence type="ECO:0000256" key="2">
    <source>
        <dbReference type="ARBA" id="ARBA00022598"/>
    </source>
</evidence>
<name>A0A150H3Y5_GONPE</name>
<evidence type="ECO:0000256" key="5">
    <source>
        <dbReference type="ARBA" id="ARBA00022840"/>
    </source>
</evidence>
<dbReference type="Gene3D" id="3.40.1190.10">
    <property type="entry name" value="Mur-like, catalytic domain"/>
    <property type="match status" value="1"/>
</dbReference>
<proteinExistence type="inferred from homology"/>
<keyword evidence="9" id="KW-1185">Reference proteome</keyword>
<dbReference type="SUPFAM" id="SSF53623">
    <property type="entry name" value="MurD-like peptide ligases, catalytic domain"/>
    <property type="match status" value="1"/>
</dbReference>
<evidence type="ECO:0008006" key="10">
    <source>
        <dbReference type="Google" id="ProtNLM"/>
    </source>
</evidence>
<dbReference type="InterPro" id="IPR036565">
    <property type="entry name" value="Mur-like_cat_sf"/>
</dbReference>
<dbReference type="InterPro" id="IPR036615">
    <property type="entry name" value="Mur_ligase_C_dom_sf"/>
</dbReference>
<protein>
    <recommendedName>
        <fullName evidence="10">Mur ligase C-terminal domain-containing protein</fullName>
    </recommendedName>
</protein>
<dbReference type="GO" id="GO:0008841">
    <property type="term" value="F:dihydrofolate synthase activity"/>
    <property type="evidence" value="ECO:0007669"/>
    <property type="project" value="TreeGrafter"/>
</dbReference>
<dbReference type="STRING" id="33097.A0A150H3Y5"/>
<dbReference type="AlphaFoldDB" id="A0A150H3Y5"/>
<dbReference type="EMBL" id="LSYV01000002">
    <property type="protein sequence ID" value="KXZ56538.1"/>
    <property type="molecule type" value="Genomic_DNA"/>
</dbReference>
<comment type="similarity">
    <text evidence="1">Belongs to the folylpolyglutamate synthase family.</text>
</comment>
<feature type="compositionally biased region" description="Low complexity" evidence="7">
    <location>
        <begin position="121"/>
        <end position="132"/>
    </location>
</feature>
<evidence type="ECO:0000256" key="4">
    <source>
        <dbReference type="ARBA" id="ARBA00022741"/>
    </source>
</evidence>
<dbReference type="PANTHER" id="PTHR11136">
    <property type="entry name" value="FOLYLPOLYGLUTAMATE SYNTHASE-RELATED"/>
    <property type="match status" value="1"/>
</dbReference>
<dbReference type="SUPFAM" id="SSF53244">
    <property type="entry name" value="MurD-like peptide ligases, peptide-binding domain"/>
    <property type="match status" value="1"/>
</dbReference>
<evidence type="ECO:0000256" key="6">
    <source>
        <dbReference type="ARBA" id="ARBA00022842"/>
    </source>
</evidence>
<keyword evidence="6" id="KW-0460">Magnesium</keyword>
<keyword evidence="4" id="KW-0547">Nucleotide-binding</keyword>
<dbReference type="InterPro" id="IPR001645">
    <property type="entry name" value="Folylpolyglutamate_synth"/>
</dbReference>
<evidence type="ECO:0000256" key="7">
    <source>
        <dbReference type="SAM" id="MobiDB-lite"/>
    </source>
</evidence>
<dbReference type="GO" id="GO:0046872">
    <property type="term" value="F:metal ion binding"/>
    <property type="evidence" value="ECO:0007669"/>
    <property type="project" value="UniProtKB-KW"/>
</dbReference>
<keyword evidence="2" id="KW-0436">Ligase</keyword>
<reference evidence="9" key="1">
    <citation type="journal article" date="2016" name="Nat. Commun.">
        <title>The Gonium pectorale genome demonstrates co-option of cell cycle regulation during the evolution of multicellularity.</title>
        <authorList>
            <person name="Hanschen E.R."/>
            <person name="Marriage T.N."/>
            <person name="Ferris P.J."/>
            <person name="Hamaji T."/>
            <person name="Toyoda A."/>
            <person name="Fujiyama A."/>
            <person name="Neme R."/>
            <person name="Noguchi H."/>
            <person name="Minakuchi Y."/>
            <person name="Suzuki M."/>
            <person name="Kawai-Toyooka H."/>
            <person name="Smith D.R."/>
            <person name="Sparks H."/>
            <person name="Anderson J."/>
            <person name="Bakaric R."/>
            <person name="Luria V."/>
            <person name="Karger A."/>
            <person name="Kirschner M.W."/>
            <person name="Durand P.M."/>
            <person name="Michod R.E."/>
            <person name="Nozaki H."/>
            <person name="Olson B.J."/>
        </authorList>
    </citation>
    <scope>NUCLEOTIDE SEQUENCE [LARGE SCALE GENOMIC DNA]</scope>
    <source>
        <strain evidence="9">NIES-2863</strain>
    </source>
</reference>